<evidence type="ECO:0000256" key="1">
    <source>
        <dbReference type="SAM" id="Coils"/>
    </source>
</evidence>
<proteinExistence type="predicted"/>
<feature type="coiled-coil region" evidence="1">
    <location>
        <begin position="931"/>
        <end position="958"/>
    </location>
</feature>
<feature type="compositionally biased region" description="Polar residues" evidence="2">
    <location>
        <begin position="701"/>
        <end position="711"/>
    </location>
</feature>
<evidence type="ECO:0000256" key="2">
    <source>
        <dbReference type="SAM" id="MobiDB-lite"/>
    </source>
</evidence>
<feature type="coiled-coil region" evidence="1">
    <location>
        <begin position="1047"/>
        <end position="1074"/>
    </location>
</feature>
<gene>
    <name evidence="3" type="ORF">LTR25_005554</name>
</gene>
<feature type="compositionally biased region" description="Low complexity" evidence="2">
    <location>
        <begin position="309"/>
        <end position="327"/>
    </location>
</feature>
<accession>A0AAV9Q9C4</accession>
<feature type="compositionally biased region" description="Pro residues" evidence="2">
    <location>
        <begin position="54"/>
        <end position="64"/>
    </location>
</feature>
<dbReference type="EMBL" id="JAXLQG010000008">
    <property type="protein sequence ID" value="KAK5536879.1"/>
    <property type="molecule type" value="Genomic_DNA"/>
</dbReference>
<keyword evidence="4" id="KW-1185">Reference proteome</keyword>
<dbReference type="Proteomes" id="UP001345827">
    <property type="component" value="Unassembled WGS sequence"/>
</dbReference>
<feature type="region of interest" description="Disordered" evidence="2">
    <location>
        <begin position="235"/>
        <end position="391"/>
    </location>
</feature>
<dbReference type="AlphaFoldDB" id="A0AAV9Q9C4"/>
<organism evidence="3 4">
    <name type="scientific">Vermiconidia calcicola</name>
    <dbReference type="NCBI Taxonomy" id="1690605"/>
    <lineage>
        <taxon>Eukaryota</taxon>
        <taxon>Fungi</taxon>
        <taxon>Dikarya</taxon>
        <taxon>Ascomycota</taxon>
        <taxon>Pezizomycotina</taxon>
        <taxon>Dothideomycetes</taxon>
        <taxon>Dothideomycetidae</taxon>
        <taxon>Mycosphaerellales</taxon>
        <taxon>Extremaceae</taxon>
        <taxon>Vermiconidia</taxon>
    </lineage>
</organism>
<feature type="compositionally biased region" description="Pro residues" evidence="2">
    <location>
        <begin position="155"/>
        <end position="167"/>
    </location>
</feature>
<keyword evidence="1" id="KW-0175">Coiled coil</keyword>
<reference evidence="3 4" key="1">
    <citation type="submission" date="2023-06" db="EMBL/GenBank/DDBJ databases">
        <title>Black Yeasts Isolated from many extreme environments.</title>
        <authorList>
            <person name="Coleine C."/>
            <person name="Stajich J.E."/>
            <person name="Selbmann L."/>
        </authorList>
    </citation>
    <scope>NUCLEOTIDE SEQUENCE [LARGE SCALE GENOMIC DNA]</scope>
    <source>
        <strain evidence="3 4">CCFEE 5887</strain>
    </source>
</reference>
<sequence>MNPHNQPYNYSQSTPGPPQPPWQAPPRKSGWADPRLRPQSPPSPQNEGFHDFGPPLPPPPPPPAAGQQPPAQYGTAAWGVRYNQTIAPQGHESKPPLPPRPPSAAGRISPQPDYAHAPNYHQQPPPHVGASQQYPPPWSDPYQSRPSSQSSTFPAPTPAPPPPPPRPAAYEAEVQSYYNQANTPFHEYSHKPPTHHYDPQPQNAWNAQVIPAGGPAYYPSAPAPHQVTATHDAPLVSPIEPSNMPWGQQGEADTFPTANNYQRPQNNVTHSQVLGFGRPSDWELWQPGVAPEQTPTSPHNPSPDTLAQAHGSAAPRPAHASPSTSQTPKPPPVHAQSPVEIGAASPVTARRVSHQDLPKFQAEPSQSQSSQSPPSAGRRDGSMSVRSDSINSAGKIDSVIQAWSTPLRVRASHEPSSRPDSRTSTRVDSPEPVQNVKYADPYADLEPEFKASLKRYAAMLRKEISAESDEEKFEIFQSFVTKELRLRSLLYGVELNKAAKDVKKAASLADMQAALPKSVQEAAGDAKSDTANHPTTSISARAVSKQPITTGSGIQPRIVSAPEQPPSSKAGFLAGIGAAPEPDEAYSPGGRPRAAKTTAMPSVAGSISGMADNSASNRRSMEDDEAYSPGGRPKVLKPPVKEPDRPFPSLNTFPQNRSYERPPVGALSPSNDAPMVIEDYAMAQPPSPGMNAPMVVEPEQPRSSWTRSSEGQKPAVPIKFEPARPAYTPFRYSAATREEQTQPLQPADEAYSSLRHSMADSGRLMARETLLTTPRPSSTTGRKEHEEAFIGLIRKQSMAVRQKSAEPRGVARPGDNAIRADTPAFMRVGTPASGRAEDPSKETVKALRSLLPKKTFEDSVQHPSVVDLKTKIDSVPNRFEFIHETVVHWDRTNREVRKQQDTERRTRQEESEAHLDALFNDNEIGYADIGNLEAEFKLAEAEQKYRENQEELESFAGQVFTPVTERLRKEIRDLSKAYAMATDLLDRESEPVSRCFKGQTARARMSEVMGCVITLFNKIEIRHRKLAEAHMERERRRKHLELTVLYMNNDKDGMKKLEQEFAAAEKTQVLHEARAKDERANRLMDTFDRATVRGLGDNQLFIDDILVKIHDLKKTISSGEEAVKATLYEAEGTRDTLASTQDVVCLVMADSRKMLALSNEADVLLNDSDYGVSVAEAQVANADKVTYGSLEKEKAKEDAKLVEEMNVRIASVTKGPQDAIDAIREMMDQIGDDPEHQDRIKKALQVAKQRNASNDQAQA</sequence>
<evidence type="ECO:0000313" key="4">
    <source>
        <dbReference type="Proteomes" id="UP001345827"/>
    </source>
</evidence>
<feature type="compositionally biased region" description="Low complexity" evidence="2">
    <location>
        <begin position="65"/>
        <end position="74"/>
    </location>
</feature>
<name>A0AAV9Q9C4_9PEZI</name>
<feature type="region of interest" description="Disordered" evidence="2">
    <location>
        <begin position="1"/>
        <end position="207"/>
    </location>
</feature>
<feature type="compositionally biased region" description="Low complexity" evidence="2">
    <location>
        <begin position="364"/>
        <end position="375"/>
    </location>
</feature>
<feature type="compositionally biased region" description="Basic and acidic residues" evidence="2">
    <location>
        <begin position="187"/>
        <end position="198"/>
    </location>
</feature>
<feature type="compositionally biased region" description="Pro residues" evidence="2">
    <location>
        <begin position="15"/>
        <end position="24"/>
    </location>
</feature>
<feature type="compositionally biased region" description="Polar residues" evidence="2">
    <location>
        <begin position="141"/>
        <end position="153"/>
    </location>
</feature>
<feature type="compositionally biased region" description="Polar residues" evidence="2">
    <location>
        <begin position="293"/>
        <end position="305"/>
    </location>
</feature>
<feature type="compositionally biased region" description="Basic and acidic residues" evidence="2">
    <location>
        <begin position="411"/>
        <end position="429"/>
    </location>
</feature>
<evidence type="ECO:0000313" key="3">
    <source>
        <dbReference type="EMBL" id="KAK5536879.1"/>
    </source>
</evidence>
<protein>
    <submittedName>
        <fullName evidence="3">Uncharacterized protein</fullName>
    </submittedName>
</protein>
<feature type="region of interest" description="Disordered" evidence="2">
    <location>
        <begin position="543"/>
        <end position="722"/>
    </location>
</feature>
<feature type="compositionally biased region" description="Polar residues" evidence="2">
    <location>
        <begin position="256"/>
        <end position="272"/>
    </location>
</feature>
<feature type="compositionally biased region" description="Polar residues" evidence="2">
    <location>
        <begin position="1"/>
        <end position="14"/>
    </location>
</feature>
<feature type="region of interest" description="Disordered" evidence="2">
    <location>
        <begin position="407"/>
        <end position="432"/>
    </location>
</feature>
<comment type="caution">
    <text evidence="3">The sequence shown here is derived from an EMBL/GenBank/DDBJ whole genome shotgun (WGS) entry which is preliminary data.</text>
</comment>